<feature type="transmembrane region" description="Helical" evidence="6">
    <location>
        <begin position="442"/>
        <end position="461"/>
    </location>
</feature>
<protein>
    <submittedName>
        <fullName evidence="8">General substrate transporter</fullName>
    </submittedName>
</protein>
<evidence type="ECO:0000259" key="7">
    <source>
        <dbReference type="PROSITE" id="PS50850"/>
    </source>
</evidence>
<dbReference type="InterPro" id="IPR005828">
    <property type="entry name" value="MFS_sugar_transport-like"/>
</dbReference>
<proteinExistence type="inferred from homology"/>
<dbReference type="InterPro" id="IPR036259">
    <property type="entry name" value="MFS_trans_sf"/>
</dbReference>
<gene>
    <name evidence="8" type="ORF">BCR39DRAFT_508795</name>
</gene>
<evidence type="ECO:0000256" key="6">
    <source>
        <dbReference type="SAM" id="Phobius"/>
    </source>
</evidence>
<evidence type="ECO:0000313" key="8">
    <source>
        <dbReference type="EMBL" id="ORY35328.1"/>
    </source>
</evidence>
<feature type="transmembrane region" description="Helical" evidence="6">
    <location>
        <begin position="124"/>
        <end position="145"/>
    </location>
</feature>
<dbReference type="PANTHER" id="PTHR48022">
    <property type="entry name" value="PLASTIDIC GLUCOSE TRANSPORTER 4"/>
    <property type="match status" value="1"/>
</dbReference>
<dbReference type="Proteomes" id="UP000193986">
    <property type="component" value="Unassembled WGS sequence"/>
</dbReference>
<keyword evidence="9" id="KW-1185">Reference proteome</keyword>
<evidence type="ECO:0000256" key="4">
    <source>
        <dbReference type="ARBA" id="ARBA00022989"/>
    </source>
</evidence>
<organism evidence="8 9">
    <name type="scientific">Naematelia encephala</name>
    <dbReference type="NCBI Taxonomy" id="71784"/>
    <lineage>
        <taxon>Eukaryota</taxon>
        <taxon>Fungi</taxon>
        <taxon>Dikarya</taxon>
        <taxon>Basidiomycota</taxon>
        <taxon>Agaricomycotina</taxon>
        <taxon>Tremellomycetes</taxon>
        <taxon>Tremellales</taxon>
        <taxon>Naemateliaceae</taxon>
        <taxon>Naematelia</taxon>
    </lineage>
</organism>
<feature type="transmembrane region" description="Helical" evidence="6">
    <location>
        <begin position="186"/>
        <end position="209"/>
    </location>
</feature>
<evidence type="ECO:0000256" key="3">
    <source>
        <dbReference type="ARBA" id="ARBA00022692"/>
    </source>
</evidence>
<feature type="transmembrane region" description="Helical" evidence="6">
    <location>
        <begin position="157"/>
        <end position="180"/>
    </location>
</feature>
<dbReference type="EMBL" id="MCFC01000001">
    <property type="protein sequence ID" value="ORY35328.1"/>
    <property type="molecule type" value="Genomic_DNA"/>
</dbReference>
<evidence type="ECO:0000256" key="2">
    <source>
        <dbReference type="ARBA" id="ARBA00010992"/>
    </source>
</evidence>
<keyword evidence="5 6" id="KW-0472">Membrane</keyword>
<accession>A0A1Y2BKL6</accession>
<name>A0A1Y2BKL6_9TREE</name>
<dbReference type="InterPro" id="IPR020846">
    <property type="entry name" value="MFS_dom"/>
</dbReference>
<feature type="transmembrane region" description="Helical" evidence="6">
    <location>
        <begin position="97"/>
        <end position="118"/>
    </location>
</feature>
<feature type="transmembrane region" description="Helical" evidence="6">
    <location>
        <begin position="340"/>
        <end position="363"/>
    </location>
</feature>
<comment type="subcellular location">
    <subcellularLocation>
        <location evidence="1">Membrane</location>
        <topology evidence="1">Multi-pass membrane protein</topology>
    </subcellularLocation>
</comment>
<feature type="transmembrane region" description="Helical" evidence="6">
    <location>
        <begin position="375"/>
        <end position="396"/>
    </location>
</feature>
<dbReference type="Pfam" id="PF00083">
    <property type="entry name" value="Sugar_tr"/>
    <property type="match status" value="1"/>
</dbReference>
<dbReference type="OrthoDB" id="6612291at2759"/>
<feature type="transmembrane region" description="Helical" evidence="6">
    <location>
        <begin position="408"/>
        <end position="430"/>
    </location>
</feature>
<dbReference type="Gene3D" id="1.20.1250.20">
    <property type="entry name" value="MFS general substrate transporter like domains"/>
    <property type="match status" value="1"/>
</dbReference>
<dbReference type="AlphaFoldDB" id="A0A1Y2BKL6"/>
<evidence type="ECO:0000256" key="5">
    <source>
        <dbReference type="ARBA" id="ARBA00023136"/>
    </source>
</evidence>
<dbReference type="InterPro" id="IPR050360">
    <property type="entry name" value="MFS_Sugar_Transporters"/>
</dbReference>
<dbReference type="GO" id="GO:0005351">
    <property type="term" value="F:carbohydrate:proton symporter activity"/>
    <property type="evidence" value="ECO:0007669"/>
    <property type="project" value="TreeGrafter"/>
</dbReference>
<evidence type="ECO:0000256" key="1">
    <source>
        <dbReference type="ARBA" id="ARBA00004141"/>
    </source>
</evidence>
<feature type="domain" description="Major facilitator superfamily (MFS) profile" evidence="7">
    <location>
        <begin position="14"/>
        <end position="465"/>
    </location>
</feature>
<keyword evidence="4 6" id="KW-1133">Transmembrane helix</keyword>
<dbReference type="PROSITE" id="PS50850">
    <property type="entry name" value="MFS"/>
    <property type="match status" value="1"/>
</dbReference>
<dbReference type="SUPFAM" id="SSF103473">
    <property type="entry name" value="MFS general substrate transporter"/>
    <property type="match status" value="1"/>
</dbReference>
<comment type="similarity">
    <text evidence="2">Belongs to the major facilitator superfamily. Sugar transporter (TC 2.A.1.1) family.</text>
</comment>
<dbReference type="GO" id="GO:0016020">
    <property type="term" value="C:membrane"/>
    <property type="evidence" value="ECO:0007669"/>
    <property type="project" value="UniProtKB-SubCell"/>
</dbReference>
<comment type="caution">
    <text evidence="8">The sequence shown here is derived from an EMBL/GenBank/DDBJ whole genome shotgun (WGS) entry which is preliminary data.</text>
</comment>
<sequence length="517" mass="55868">MSIYDGITRRGYVVMVLASIGAILFGFDNGWWSTVLGETTFLCDYGQTDIVDGVSTCSLSTSKQSAGSGVGSAGVMIGCASAMYLNRLLGRRMALNVTAVVSLVGIIIEMTSAAGSSARFGQFVAGKVINSIAMGLAANIIPVYLSETSVTAARGFVINMYQTIQIVGVIVAAGSVYAVSTRTDRSAYLIPMGIQAIPAGLMLAVTSLLPESPRWLIWQGRQPEAVNAASALFKTESNDFDADEYCAKLSLAFEEEKALATATGWKDLLRQPDLRRMLIAIGVQCLQQAQGSSYMTTYIVSFLIGTGVTNYFPIVMALNCLYFVGVATGYYLPDKIGRRILLISTSALCAICLLVVAILTTAFSDPPTSVQKASIALIFIWYFSFGVQGPLIWIVTTESAPTRNREKVLGIATFSGFGVSLIITFVSPYIQDAGYGNLGSKIGFLWGAFSVIMVFYSFFMVPEYKGHSLEQLDYLFEQRVPTFKFAGYHFDDALLAHPVVDEKVLEAETEKEQELGA</sequence>
<evidence type="ECO:0000313" key="9">
    <source>
        <dbReference type="Proteomes" id="UP000193986"/>
    </source>
</evidence>
<dbReference type="PANTHER" id="PTHR48022:SF17">
    <property type="entry name" value="HEXOSE TRANSPORTER"/>
    <property type="match status" value="1"/>
</dbReference>
<keyword evidence="3 6" id="KW-0812">Transmembrane</keyword>
<feature type="transmembrane region" description="Helical" evidence="6">
    <location>
        <begin position="12"/>
        <end position="32"/>
    </location>
</feature>
<dbReference type="STRING" id="71784.A0A1Y2BKL6"/>
<reference evidence="8 9" key="1">
    <citation type="submission" date="2016-07" db="EMBL/GenBank/DDBJ databases">
        <title>Pervasive Adenine N6-methylation of Active Genes in Fungi.</title>
        <authorList>
            <consortium name="DOE Joint Genome Institute"/>
            <person name="Mondo S.J."/>
            <person name="Dannebaum R.O."/>
            <person name="Kuo R.C."/>
            <person name="Labutti K."/>
            <person name="Haridas S."/>
            <person name="Kuo A."/>
            <person name="Salamov A."/>
            <person name="Ahrendt S.R."/>
            <person name="Lipzen A."/>
            <person name="Sullivan W."/>
            <person name="Andreopoulos W.B."/>
            <person name="Clum A."/>
            <person name="Lindquist E."/>
            <person name="Daum C."/>
            <person name="Ramamoorthy G.K."/>
            <person name="Gryganskyi A."/>
            <person name="Culley D."/>
            <person name="Magnuson J.K."/>
            <person name="James T.Y."/>
            <person name="O'Malley M.A."/>
            <person name="Stajich J.E."/>
            <person name="Spatafora J.W."/>
            <person name="Visel A."/>
            <person name="Grigoriev I.V."/>
        </authorList>
    </citation>
    <scope>NUCLEOTIDE SEQUENCE [LARGE SCALE GENOMIC DNA]</scope>
    <source>
        <strain evidence="8 9">68-887.2</strain>
    </source>
</reference>
<dbReference type="InParanoid" id="A0A1Y2BKL6"/>